<feature type="region of interest" description="Disordered" evidence="2">
    <location>
        <begin position="293"/>
        <end position="321"/>
    </location>
</feature>
<evidence type="ECO:0000313" key="3">
    <source>
        <dbReference type="EMBL" id="CAD6499682.1"/>
    </source>
</evidence>
<dbReference type="PANTHER" id="PTHR13465">
    <property type="entry name" value="UPF0183 PROTEIN"/>
    <property type="match status" value="1"/>
</dbReference>
<dbReference type="Pfam" id="PF03676">
    <property type="entry name" value="PHAF1"/>
    <property type="match status" value="2"/>
</dbReference>
<gene>
    <name evidence="3" type="ORF">BGTH12_LOCUS1040</name>
</gene>
<feature type="compositionally biased region" description="Polar residues" evidence="2">
    <location>
        <begin position="305"/>
        <end position="314"/>
    </location>
</feature>
<dbReference type="Proteomes" id="UP000683417">
    <property type="component" value="Unassembled WGS sequence"/>
</dbReference>
<name>A0A9W4D0F8_BLUGR</name>
<accession>A0A9W4D0F8</accession>
<dbReference type="EMBL" id="CAJHIT010000002">
    <property type="protein sequence ID" value="CAD6499682.1"/>
    <property type="molecule type" value="Genomic_DNA"/>
</dbReference>
<proteinExistence type="inferred from homology"/>
<organism evidence="3 4">
    <name type="scientific">Blumeria graminis f. sp. triticale</name>
    <dbReference type="NCBI Taxonomy" id="1689686"/>
    <lineage>
        <taxon>Eukaryota</taxon>
        <taxon>Fungi</taxon>
        <taxon>Dikarya</taxon>
        <taxon>Ascomycota</taxon>
        <taxon>Pezizomycotina</taxon>
        <taxon>Leotiomycetes</taxon>
        <taxon>Erysiphales</taxon>
        <taxon>Erysiphaceae</taxon>
        <taxon>Blumeria</taxon>
    </lineage>
</organism>
<evidence type="ECO:0000256" key="1">
    <source>
        <dbReference type="ARBA" id="ARBA00024339"/>
    </source>
</evidence>
<evidence type="ECO:0000313" key="4">
    <source>
        <dbReference type="Proteomes" id="UP000683417"/>
    </source>
</evidence>
<protein>
    <submittedName>
        <fullName evidence="3">BgTH12-03790</fullName>
    </submittedName>
</protein>
<comment type="similarity">
    <text evidence="1">Belongs to the PHAF1 family.</text>
</comment>
<dbReference type="InterPro" id="IPR039156">
    <property type="entry name" value="PHAF1/BROMI"/>
</dbReference>
<evidence type="ECO:0000256" key="2">
    <source>
        <dbReference type="SAM" id="MobiDB-lite"/>
    </source>
</evidence>
<dbReference type="InterPro" id="IPR005373">
    <property type="entry name" value="PHAF1"/>
</dbReference>
<dbReference type="GO" id="GO:0005802">
    <property type="term" value="C:trans-Golgi network"/>
    <property type="evidence" value="ECO:0007669"/>
    <property type="project" value="TreeGrafter"/>
</dbReference>
<reference evidence="3" key="1">
    <citation type="submission" date="2020-10" db="EMBL/GenBank/DDBJ databases">
        <authorList>
            <person name="Muller C M."/>
        </authorList>
    </citation>
    <scope>NUCLEOTIDE SEQUENCE</scope>
    <source>
        <strain evidence="3">THUN-12</strain>
    </source>
</reference>
<sequence>MSMSLFTAQIFPGQALGFLVLGSSLYGILTRLKAEPNRFKKIDLLYNHDLPVTEPVILNLPVNGLRLRFDGPEQRLRLIEVLDFTKSHLTYKDKDVLRPNHVTQAIGPLPGENASGPNFRHIYNRLFGPTFPGEFIEPEPHDVDEIGTYVLSYPGIAFSFPLPKSKWSPNEDCVSLLSSSTSQLASSMAIFRGASWSNARDFLYTYASSSRDLYPVTSKSREPVPEEVKLIRLHGMGQIELLRPEGVTPVWIKLGFTSPQDLVANLGPPDAIYRKSDQKMSIHKYRGYSQPITNNMKLHDDSTDTDQSSANTPTDESDLEANDANMATNRVGECFYNYFYHGFDVLLSSPTNPSPCPPSKIQDASQCRVDSIVSSSSSHRLVATKLVLHGNVPGSYPFSLHRRCRWEIKYLVPQDGHGIVNSESLFTEIEKHLQEEWKGIYKDAEDAQTRQRGMVLNRDWGDSPGSSCELLGAWEESVSGKLPEAVAGEGVKGLGNTTLFGFPGLVFEVLKNGTVSGVTVF</sequence>
<dbReference type="AlphaFoldDB" id="A0A9W4D0F8"/>
<dbReference type="PANTHER" id="PTHR13465:SF2">
    <property type="entry name" value="PHAGOSOME ASSEMBLY FACTOR 1"/>
    <property type="match status" value="1"/>
</dbReference>
<comment type="caution">
    <text evidence="3">The sequence shown here is derived from an EMBL/GenBank/DDBJ whole genome shotgun (WGS) entry which is preliminary data.</text>
</comment>
<dbReference type="GO" id="GO:0043001">
    <property type="term" value="P:Golgi to plasma membrane protein transport"/>
    <property type="evidence" value="ECO:0007669"/>
    <property type="project" value="TreeGrafter"/>
</dbReference>